<proteinExistence type="predicted"/>
<accession>A0A0E0E3Z0</accession>
<dbReference type="Pfam" id="PF13960">
    <property type="entry name" value="DUF4218"/>
    <property type="match status" value="1"/>
</dbReference>
<dbReference type="Pfam" id="PF02992">
    <property type="entry name" value="Transposase_21"/>
    <property type="match status" value="1"/>
</dbReference>
<sequence>MRRLRSGSRGTANSGRQSGADIMAISGGAASRPSKSGSGNGANNTAISAVAASRPSNSGSGRGNGANNSAISAVAASRPSNSGCGSSPSNTVISVGVASRPSASQEPTSGTNLDDDGFNPFGMSAAAYTCWPVFVIPLNLPPGIVMKQHNIFLSLIIPGPEYPGKDFNVFIEPLVDDLLHAWENGEEIRAQLNNLVPVPNGDGFEGYGQTHNWTHVPSLWRLPYFHKLLLSHNIDVMHNEKNVAEAAFNTCFDIPDKTKDNVKARLDQGELCNRPHLNMFQKPSGQWVKPRADFYLNRSQKKEILEWFQTLKFPDGYAANMRRGVNMRNMRINGLKSHDYHITMERLLPVMFHGYLANDVWAVLAELSFFYRKLCAKEIDPIEMANLKHQVPILLCKLEMLFPPGFFNPMQHLIVHLPHEAMMWGPVQYRWMFLVERGQKNLKRKVKNRARVEASIAEAYILDEVSHFTYIYFAEQVRTVHNPIPRYNVTIESNDCELSLFFNRGQSTSRAVPRHLTDEEWGAAMLYVLTNLPEVDDYVDLVDVTMNADLKQVAKGCHTRVNTYSTYDINGYRFRTDKHEKERPNAVTINSGVLTVGQGENNDTTEYYRFIKEIFELRFEGIRPLTLVLFNCHWFDPAQLRYTPNYGLVEVAHASVLQMYEPFVVAHQATQVYYIPYPCKSVPDLAKRWVVYKVQPIGKLAVPVDEDYDFVPNGDYVEYFQEDGLLGTFVVDLVQELQDISELRYTPNYGLVEVAHASVLQMYEPFVVAHQATQVYYIPYPCKSVPDLAKRWVVYKVQPIGKLAVPVDEDYDFVPNGDYVEYFQEDGLLGTFVVDLVQELQDISEVDGVIGLNNRDAEDIDNDKGLDVLNGSVIPDNNEDNSSDSTYEEDDDEPQLFDDYF</sequence>
<dbReference type="Proteomes" id="UP000008021">
    <property type="component" value="Chromosome 6"/>
</dbReference>
<dbReference type="STRING" id="40149.A0A0E0E3Z0"/>
<dbReference type="InterPro" id="IPR025452">
    <property type="entry name" value="DUF4218"/>
</dbReference>
<protein>
    <recommendedName>
        <fullName evidence="6">DUF4218 domain-containing protein</fullName>
    </recommendedName>
</protein>
<feature type="region of interest" description="Disordered" evidence="1">
    <location>
        <begin position="871"/>
        <end position="901"/>
    </location>
</feature>
<feature type="compositionally biased region" description="Polar residues" evidence="1">
    <location>
        <begin position="8"/>
        <end position="17"/>
    </location>
</feature>
<dbReference type="AlphaFoldDB" id="A0A0E0E3Z0"/>
<feature type="domain" description="DUF4216" evidence="2">
    <location>
        <begin position="743"/>
        <end position="792"/>
    </location>
</feature>
<feature type="region of interest" description="Disordered" evidence="1">
    <location>
        <begin position="1"/>
        <end position="66"/>
    </location>
</feature>
<dbReference type="EnsemblPlants" id="OMERI06G21720.1">
    <property type="protein sequence ID" value="OMERI06G21720.1"/>
    <property type="gene ID" value="OMERI06G21720"/>
</dbReference>
<feature type="domain" description="DUF4218" evidence="3">
    <location>
        <begin position="374"/>
        <end position="486"/>
    </location>
</feature>
<dbReference type="InterPro" id="IPR004242">
    <property type="entry name" value="Transposase_21"/>
</dbReference>
<keyword evidence="5" id="KW-1185">Reference proteome</keyword>
<evidence type="ECO:0000259" key="2">
    <source>
        <dbReference type="Pfam" id="PF13952"/>
    </source>
</evidence>
<dbReference type="InterPro" id="IPR025312">
    <property type="entry name" value="DUF4216"/>
</dbReference>
<evidence type="ECO:0000259" key="3">
    <source>
        <dbReference type="Pfam" id="PF13960"/>
    </source>
</evidence>
<dbReference type="Pfam" id="PF13952">
    <property type="entry name" value="DUF4216"/>
    <property type="match status" value="2"/>
</dbReference>
<evidence type="ECO:0000256" key="1">
    <source>
        <dbReference type="SAM" id="MobiDB-lite"/>
    </source>
</evidence>
<evidence type="ECO:0008006" key="6">
    <source>
        <dbReference type="Google" id="ProtNLM"/>
    </source>
</evidence>
<dbReference type="HOGENOM" id="CLU_321705_0_0_1"/>
<dbReference type="PANTHER" id="PTHR48258">
    <property type="entry name" value="DUF4218 DOMAIN-CONTAINING PROTEIN-RELATED"/>
    <property type="match status" value="1"/>
</dbReference>
<reference evidence="4" key="1">
    <citation type="submission" date="2015-04" db="UniProtKB">
        <authorList>
            <consortium name="EnsemblPlants"/>
        </authorList>
    </citation>
    <scope>IDENTIFICATION</scope>
</reference>
<dbReference type="PANTHER" id="PTHR48258:SF11">
    <property type="entry name" value="TDCA1-ORF2 PROTEIN"/>
    <property type="match status" value="1"/>
</dbReference>
<organism evidence="4">
    <name type="scientific">Oryza meridionalis</name>
    <dbReference type="NCBI Taxonomy" id="40149"/>
    <lineage>
        <taxon>Eukaryota</taxon>
        <taxon>Viridiplantae</taxon>
        <taxon>Streptophyta</taxon>
        <taxon>Embryophyta</taxon>
        <taxon>Tracheophyta</taxon>
        <taxon>Spermatophyta</taxon>
        <taxon>Magnoliopsida</taxon>
        <taxon>Liliopsida</taxon>
        <taxon>Poales</taxon>
        <taxon>Poaceae</taxon>
        <taxon>BOP clade</taxon>
        <taxon>Oryzoideae</taxon>
        <taxon>Oryzeae</taxon>
        <taxon>Oryzinae</taxon>
        <taxon>Oryza</taxon>
    </lineage>
</organism>
<dbReference type="Gramene" id="OMERI06G21720.1">
    <property type="protein sequence ID" value="OMERI06G21720.1"/>
    <property type="gene ID" value="OMERI06G21720"/>
</dbReference>
<feature type="domain" description="DUF4216" evidence="2">
    <location>
        <begin position="625"/>
        <end position="689"/>
    </location>
</feature>
<evidence type="ECO:0000313" key="4">
    <source>
        <dbReference type="EnsemblPlants" id="OMERI06G21720.1"/>
    </source>
</evidence>
<feature type="compositionally biased region" description="Acidic residues" evidence="1">
    <location>
        <begin position="877"/>
        <end position="901"/>
    </location>
</feature>
<feature type="compositionally biased region" description="Low complexity" evidence="1">
    <location>
        <begin position="51"/>
        <end position="66"/>
    </location>
</feature>
<feature type="compositionally biased region" description="Polar residues" evidence="1">
    <location>
        <begin position="33"/>
        <end position="47"/>
    </location>
</feature>
<reference evidence="4" key="2">
    <citation type="submission" date="2018-05" db="EMBL/GenBank/DDBJ databases">
        <title>OmerRS3 (Oryza meridionalis Reference Sequence Version 3).</title>
        <authorList>
            <person name="Zhang J."/>
            <person name="Kudrna D."/>
            <person name="Lee S."/>
            <person name="Talag J."/>
            <person name="Welchert J."/>
            <person name="Wing R.A."/>
        </authorList>
    </citation>
    <scope>NUCLEOTIDE SEQUENCE [LARGE SCALE GENOMIC DNA]</scope>
    <source>
        <strain evidence="4">cv. OR44</strain>
    </source>
</reference>
<name>A0A0E0E3Z0_9ORYZ</name>
<evidence type="ECO:0000313" key="5">
    <source>
        <dbReference type="Proteomes" id="UP000008021"/>
    </source>
</evidence>